<name>A0A2N5ZH98_MUIH1</name>
<evidence type="ECO:0000313" key="3">
    <source>
        <dbReference type="Proteomes" id="UP000234857"/>
    </source>
</evidence>
<evidence type="ECO:0000313" key="2">
    <source>
        <dbReference type="EMBL" id="PLX18039.1"/>
    </source>
</evidence>
<keyword evidence="1" id="KW-0802">TPR repeat</keyword>
<feature type="repeat" description="TPR" evidence="1">
    <location>
        <begin position="332"/>
        <end position="365"/>
    </location>
</feature>
<dbReference type="AlphaFoldDB" id="A0A2N5ZH98"/>
<evidence type="ECO:0000256" key="1">
    <source>
        <dbReference type="PROSITE-ProRule" id="PRU00339"/>
    </source>
</evidence>
<dbReference type="EMBL" id="PKTG01000074">
    <property type="protein sequence ID" value="PLX18039.1"/>
    <property type="molecule type" value="Genomic_DNA"/>
</dbReference>
<sequence length="653" mass="77990">MITEKRILLILLVFLLIQTSNVFAWEFTKERIDKEDFFLDLYVDNTLKIYLSSDSGLFFYNGEKTFKISENPIMGFTSKNRKLYLASPDGIYEAEGGAAYQICPEYGYGLENFKDRLYFFNEKGLFFLDDSFSIHTLENFSNILIDRIVASGDYLFISSSKGVSLFDGNDIITLNESKDIRVLDVQYFKDKYYIFSTDRLYVLDEEKKLTSIMDMPFEALDTAKSEEEIFVLSEKTLFYFDGEKLLPFFDESKDVELDKPLQRFELFDYAGKRNIFLLSGDGDVYHYMSFLDEEKDEFNTLFNKASKLYYDSLFDKSINILMALYRKDPDDPKVNLLLGRNYREKMEYEKAQKYYSAAFRKEPSSEIIGEFAALAVYRGDLEFAHDLYIKLNKESGGSLNSYIRIIENLEALKQYNEALYYVEEAERHLGKKSVLSSHKIEMLKKTWQYDKLEVLFKELVMDEREDPHFVLSYIDFLIENFRFRDASRYIKMAYERFKTRYEYDILIREIKLLLEQKNLGQAEEVIHYANTKYPSEIFLKVLNAYYYLKMNNWGMSEKYIYAVEKQGYVQDWLLLYIKGLLAYYDKKYQDSMYLLEESVNLNPVFPYSRFYLAEMFIRQKFRFSASRQYKIILENWPKFEYYEQVYKRYNQLD</sequence>
<comment type="caution">
    <text evidence="2">The sequence shown here is derived from an EMBL/GenBank/DDBJ whole genome shotgun (WGS) entry which is preliminary data.</text>
</comment>
<reference evidence="2 3" key="1">
    <citation type="submission" date="2017-11" db="EMBL/GenBank/DDBJ databases">
        <title>Genome-resolved metagenomics identifies genetic mobility, metabolic interactions, and unexpected diversity in perchlorate-reducing communities.</title>
        <authorList>
            <person name="Barnum T.P."/>
            <person name="Figueroa I.A."/>
            <person name="Carlstrom C.I."/>
            <person name="Lucas L.N."/>
            <person name="Engelbrektson A.L."/>
            <person name="Coates J.D."/>
        </authorList>
    </citation>
    <scope>NUCLEOTIDE SEQUENCE [LARGE SCALE GENOMIC DNA]</scope>
    <source>
        <strain evidence="2">BM706</strain>
    </source>
</reference>
<organism evidence="2 3">
    <name type="scientific">Muiribacterium halophilum</name>
    <dbReference type="NCBI Taxonomy" id="2053465"/>
    <lineage>
        <taxon>Bacteria</taxon>
        <taxon>Candidatus Muiribacteriota</taxon>
        <taxon>Candidatus Muiribacteriia</taxon>
        <taxon>Candidatus Muiribacteriales</taxon>
        <taxon>Candidatus Muiribacteriaceae</taxon>
        <taxon>Candidatus Muiribacterium</taxon>
    </lineage>
</organism>
<dbReference type="SUPFAM" id="SSF48452">
    <property type="entry name" value="TPR-like"/>
    <property type="match status" value="2"/>
</dbReference>
<dbReference type="Proteomes" id="UP000234857">
    <property type="component" value="Unassembled WGS sequence"/>
</dbReference>
<proteinExistence type="predicted"/>
<protein>
    <submittedName>
        <fullName evidence="2">Uncharacterized protein</fullName>
    </submittedName>
</protein>
<dbReference type="InterPro" id="IPR019734">
    <property type="entry name" value="TPR_rpt"/>
</dbReference>
<dbReference type="Gene3D" id="1.25.40.10">
    <property type="entry name" value="Tetratricopeptide repeat domain"/>
    <property type="match status" value="1"/>
</dbReference>
<dbReference type="PROSITE" id="PS50005">
    <property type="entry name" value="TPR"/>
    <property type="match status" value="1"/>
</dbReference>
<accession>A0A2N5ZH98</accession>
<dbReference type="InterPro" id="IPR011990">
    <property type="entry name" value="TPR-like_helical_dom_sf"/>
</dbReference>
<gene>
    <name evidence="2" type="ORF">C0601_05765</name>
</gene>